<gene>
    <name evidence="3" type="ORF">F2Q68_00031329</name>
    <name evidence="4" type="ORF">F2Q70_00036131</name>
</gene>
<accession>A0A8S9GI62</accession>
<reference evidence="3" key="1">
    <citation type="submission" date="2019-12" db="EMBL/GenBank/DDBJ databases">
        <title>Genome sequencing and annotation of Brassica cretica.</title>
        <authorList>
            <person name="Studholme D.J."/>
            <person name="Sarris P.F."/>
        </authorList>
    </citation>
    <scope>NUCLEOTIDE SEQUENCE</scope>
    <source>
        <strain evidence="3">PFS-001/15</strain>
        <strain evidence="4">PFS-102/07</strain>
        <tissue evidence="3">Leaf</tissue>
    </source>
</reference>
<evidence type="ECO:0000256" key="1">
    <source>
        <dbReference type="SAM" id="MobiDB-lite"/>
    </source>
</evidence>
<comment type="caution">
    <text evidence="3">The sequence shown here is derived from an EMBL/GenBank/DDBJ whole genome shotgun (WGS) entry which is preliminary data.</text>
</comment>
<feature type="compositionally biased region" description="Polar residues" evidence="1">
    <location>
        <begin position="40"/>
        <end position="53"/>
    </location>
</feature>
<evidence type="ECO:0000313" key="3">
    <source>
        <dbReference type="EMBL" id="KAF2544594.1"/>
    </source>
</evidence>
<protein>
    <submittedName>
        <fullName evidence="3">Uncharacterized protein</fullName>
    </submittedName>
</protein>
<dbReference type="EMBL" id="QGKY02000246">
    <property type="protein sequence ID" value="KAF2585537.1"/>
    <property type="molecule type" value="Genomic_DNA"/>
</dbReference>
<evidence type="ECO:0000313" key="4">
    <source>
        <dbReference type="EMBL" id="KAF2585537.1"/>
    </source>
</evidence>
<evidence type="ECO:0000313" key="5">
    <source>
        <dbReference type="Proteomes" id="UP000712281"/>
    </source>
</evidence>
<evidence type="ECO:0000256" key="2">
    <source>
        <dbReference type="SAM" id="Phobius"/>
    </source>
</evidence>
<sequence>MKYQRNCLCFGDNSVWNSSWSTGSYGQRGSVPSLRSNFSNSWENNKRQNTNDLISIGAESPEGLGSGPSASKTSDAPNTPYSLFLSVIIIPLAFAFHLYS</sequence>
<organism evidence="3 5">
    <name type="scientific">Brassica cretica</name>
    <name type="common">Mustard</name>
    <dbReference type="NCBI Taxonomy" id="69181"/>
    <lineage>
        <taxon>Eukaryota</taxon>
        <taxon>Viridiplantae</taxon>
        <taxon>Streptophyta</taxon>
        <taxon>Embryophyta</taxon>
        <taxon>Tracheophyta</taxon>
        <taxon>Spermatophyta</taxon>
        <taxon>Magnoliopsida</taxon>
        <taxon>eudicotyledons</taxon>
        <taxon>Gunneridae</taxon>
        <taxon>Pentapetalae</taxon>
        <taxon>rosids</taxon>
        <taxon>malvids</taxon>
        <taxon>Brassicales</taxon>
        <taxon>Brassicaceae</taxon>
        <taxon>Brassiceae</taxon>
        <taxon>Brassica</taxon>
    </lineage>
</organism>
<keyword evidence="2" id="KW-0472">Membrane</keyword>
<name>A0A8S9GI62_BRACR</name>
<proteinExistence type="predicted"/>
<dbReference type="AlphaFoldDB" id="A0A8S9GI62"/>
<keyword evidence="2" id="KW-1133">Transmembrane helix</keyword>
<dbReference type="EMBL" id="QGKW02002005">
    <property type="protein sequence ID" value="KAF2544594.1"/>
    <property type="molecule type" value="Genomic_DNA"/>
</dbReference>
<feature type="transmembrane region" description="Helical" evidence="2">
    <location>
        <begin position="81"/>
        <end position="99"/>
    </location>
</feature>
<feature type="region of interest" description="Disordered" evidence="1">
    <location>
        <begin position="40"/>
        <end position="75"/>
    </location>
</feature>
<keyword evidence="2" id="KW-0812">Transmembrane</keyword>
<dbReference type="Proteomes" id="UP000712281">
    <property type="component" value="Unassembled WGS sequence"/>
</dbReference>